<feature type="non-terminal residue" evidence="2">
    <location>
        <position position="169"/>
    </location>
</feature>
<dbReference type="Proteomes" id="UP001551482">
    <property type="component" value="Unassembled WGS sequence"/>
</dbReference>
<name>A0ABV3DRT5_9ACTN</name>
<organism evidence="2 3">
    <name type="scientific">Streptodolium elevatio</name>
    <dbReference type="NCBI Taxonomy" id="3157996"/>
    <lineage>
        <taxon>Bacteria</taxon>
        <taxon>Bacillati</taxon>
        <taxon>Actinomycetota</taxon>
        <taxon>Actinomycetes</taxon>
        <taxon>Kitasatosporales</taxon>
        <taxon>Streptomycetaceae</taxon>
        <taxon>Streptodolium</taxon>
    </lineage>
</organism>
<evidence type="ECO:0000313" key="3">
    <source>
        <dbReference type="Proteomes" id="UP001551482"/>
    </source>
</evidence>
<gene>
    <name evidence="2" type="ORF">AB0C36_32375</name>
</gene>
<evidence type="ECO:0000313" key="2">
    <source>
        <dbReference type="EMBL" id="MEU8138192.1"/>
    </source>
</evidence>
<proteinExistence type="predicted"/>
<evidence type="ECO:0000256" key="1">
    <source>
        <dbReference type="SAM" id="MobiDB-lite"/>
    </source>
</evidence>
<reference evidence="2 3" key="1">
    <citation type="submission" date="2024-06" db="EMBL/GenBank/DDBJ databases">
        <title>The Natural Products Discovery Center: Release of the First 8490 Sequenced Strains for Exploring Actinobacteria Biosynthetic Diversity.</title>
        <authorList>
            <person name="Kalkreuter E."/>
            <person name="Kautsar S.A."/>
            <person name="Yang D."/>
            <person name="Bader C.D."/>
            <person name="Teijaro C.N."/>
            <person name="Fluegel L."/>
            <person name="Davis C.M."/>
            <person name="Simpson J.R."/>
            <person name="Lauterbach L."/>
            <person name="Steele A.D."/>
            <person name="Gui C."/>
            <person name="Meng S."/>
            <person name="Li G."/>
            <person name="Viehrig K."/>
            <person name="Ye F."/>
            <person name="Su P."/>
            <person name="Kiefer A.F."/>
            <person name="Nichols A."/>
            <person name="Cepeda A.J."/>
            <person name="Yan W."/>
            <person name="Fan B."/>
            <person name="Jiang Y."/>
            <person name="Adhikari A."/>
            <person name="Zheng C.-J."/>
            <person name="Schuster L."/>
            <person name="Cowan T.M."/>
            <person name="Smanski M.J."/>
            <person name="Chevrette M.G."/>
            <person name="De Carvalho L.P.S."/>
            <person name="Shen B."/>
        </authorList>
    </citation>
    <scope>NUCLEOTIDE SEQUENCE [LARGE SCALE GENOMIC DNA]</scope>
    <source>
        <strain evidence="2 3">NPDC048946</strain>
    </source>
</reference>
<keyword evidence="3" id="KW-1185">Reference proteome</keyword>
<dbReference type="InterPro" id="IPR013325">
    <property type="entry name" value="RNA_pol_sigma_r2"/>
</dbReference>
<comment type="caution">
    <text evidence="2">The sequence shown here is derived from an EMBL/GenBank/DDBJ whole genome shotgun (WGS) entry which is preliminary data.</text>
</comment>
<accession>A0ABV3DRT5</accession>
<feature type="compositionally biased region" description="Basic and acidic residues" evidence="1">
    <location>
        <begin position="109"/>
        <end position="122"/>
    </location>
</feature>
<feature type="region of interest" description="Disordered" evidence="1">
    <location>
        <begin position="103"/>
        <end position="130"/>
    </location>
</feature>
<dbReference type="Gene3D" id="1.10.1740.10">
    <property type="match status" value="1"/>
</dbReference>
<protein>
    <submittedName>
        <fullName evidence="2">Uncharacterized protein</fullName>
    </submittedName>
</protein>
<dbReference type="SUPFAM" id="SSF88946">
    <property type="entry name" value="Sigma2 domain of RNA polymerase sigma factors"/>
    <property type="match status" value="1"/>
</dbReference>
<sequence length="169" mass="18018">MTNDNWSARTDPELDAILASSGDRVGRWFEQDQEAGLSAVLALTGDAPVPPEPVVTPTLADEKVWSLLCAAGVGPSRTATPTASAGLLVRVAVEVVGAVESLETPTRSDNAEHHDGGRRRVADVSSDEPVDGEAGRIVALVELAQDGDGEAFAQLYDNYLDTVYRYIYY</sequence>
<dbReference type="EMBL" id="JBEZFP010000114">
    <property type="protein sequence ID" value="MEU8138192.1"/>
    <property type="molecule type" value="Genomic_DNA"/>
</dbReference>